<keyword evidence="1" id="KW-0833">Ubl conjugation pathway</keyword>
<dbReference type="PANTHER" id="PTHR20966:SF2">
    <property type="entry name" value="ANKYRIN REPEAT AND SOCS BOX PROTEIN 17"/>
    <property type="match status" value="1"/>
</dbReference>
<keyword evidence="6" id="KW-1185">Reference proteome</keyword>
<reference evidence="5" key="1">
    <citation type="journal article" date="2021" name="Mol. Ecol. Resour.">
        <title>Apolygus lucorum genome provides insights into omnivorousness and mesophyll feeding.</title>
        <authorList>
            <person name="Liu Y."/>
            <person name="Liu H."/>
            <person name="Wang H."/>
            <person name="Huang T."/>
            <person name="Liu B."/>
            <person name="Yang B."/>
            <person name="Yin L."/>
            <person name="Li B."/>
            <person name="Zhang Y."/>
            <person name="Zhang S."/>
            <person name="Jiang F."/>
            <person name="Zhang X."/>
            <person name="Ren Y."/>
            <person name="Wang B."/>
            <person name="Wang S."/>
            <person name="Lu Y."/>
            <person name="Wu K."/>
            <person name="Fan W."/>
            <person name="Wang G."/>
        </authorList>
    </citation>
    <scope>NUCLEOTIDE SEQUENCE</scope>
    <source>
        <strain evidence="5">12Hb</strain>
    </source>
</reference>
<dbReference type="EMBL" id="WIXP02000008">
    <property type="protein sequence ID" value="KAF6206474.1"/>
    <property type="molecule type" value="Genomic_DNA"/>
</dbReference>
<feature type="chain" id="PRO_5035832854" description="SOCS box domain-containing protein" evidence="3">
    <location>
        <begin position="20"/>
        <end position="342"/>
    </location>
</feature>
<evidence type="ECO:0000313" key="5">
    <source>
        <dbReference type="EMBL" id="KAF6206474.1"/>
    </source>
</evidence>
<dbReference type="OrthoDB" id="6410987at2759"/>
<accession>A0A8S9XD66</accession>
<organism evidence="5 6">
    <name type="scientific">Apolygus lucorum</name>
    <name type="common">Small green plant bug</name>
    <name type="synonym">Lygocoris lucorum</name>
    <dbReference type="NCBI Taxonomy" id="248454"/>
    <lineage>
        <taxon>Eukaryota</taxon>
        <taxon>Metazoa</taxon>
        <taxon>Ecdysozoa</taxon>
        <taxon>Arthropoda</taxon>
        <taxon>Hexapoda</taxon>
        <taxon>Insecta</taxon>
        <taxon>Pterygota</taxon>
        <taxon>Neoptera</taxon>
        <taxon>Paraneoptera</taxon>
        <taxon>Hemiptera</taxon>
        <taxon>Heteroptera</taxon>
        <taxon>Panheteroptera</taxon>
        <taxon>Cimicomorpha</taxon>
        <taxon>Miridae</taxon>
        <taxon>Mirini</taxon>
        <taxon>Apolygus</taxon>
    </lineage>
</organism>
<evidence type="ECO:0000256" key="2">
    <source>
        <dbReference type="ARBA" id="ARBA00023043"/>
    </source>
</evidence>
<dbReference type="CDD" id="cd03716">
    <property type="entry name" value="SOCS_ASB_like"/>
    <property type="match status" value="1"/>
</dbReference>
<dbReference type="PANTHER" id="PTHR20966">
    <property type="entry name" value="ANKYRIN REPEAT AND SOCS BOX PROTEIN 17"/>
    <property type="match status" value="1"/>
</dbReference>
<dbReference type="InterPro" id="IPR036036">
    <property type="entry name" value="SOCS_box-like_dom_sf"/>
</dbReference>
<evidence type="ECO:0000313" key="6">
    <source>
        <dbReference type="Proteomes" id="UP000466442"/>
    </source>
</evidence>
<feature type="signal peptide" evidence="3">
    <location>
        <begin position="1"/>
        <end position="19"/>
    </location>
</feature>
<keyword evidence="3" id="KW-0732">Signal</keyword>
<dbReference type="SUPFAM" id="SSF158235">
    <property type="entry name" value="SOCS box-like"/>
    <property type="match status" value="1"/>
</dbReference>
<evidence type="ECO:0000256" key="1">
    <source>
        <dbReference type="ARBA" id="ARBA00022786"/>
    </source>
</evidence>
<dbReference type="Gene3D" id="1.10.750.20">
    <property type="entry name" value="SOCS box"/>
    <property type="match status" value="1"/>
</dbReference>
<dbReference type="PROSITE" id="PS50225">
    <property type="entry name" value="SOCS"/>
    <property type="match status" value="1"/>
</dbReference>
<gene>
    <name evidence="5" type="ORF">GE061_017707</name>
</gene>
<keyword evidence="2" id="KW-0040">ANK repeat</keyword>
<evidence type="ECO:0000256" key="3">
    <source>
        <dbReference type="SAM" id="SignalP"/>
    </source>
</evidence>
<protein>
    <recommendedName>
        <fullName evidence="4">SOCS box domain-containing protein</fullName>
    </recommendedName>
</protein>
<comment type="caution">
    <text evidence="5">The sequence shown here is derived from an EMBL/GenBank/DDBJ whole genome shotgun (WGS) entry which is preliminary data.</text>
</comment>
<dbReference type="InterPro" id="IPR039147">
    <property type="entry name" value="ASB17"/>
</dbReference>
<dbReference type="GO" id="GO:0035556">
    <property type="term" value="P:intracellular signal transduction"/>
    <property type="evidence" value="ECO:0007669"/>
    <property type="project" value="InterPro"/>
</dbReference>
<name>A0A8S9XD66_APOLU</name>
<evidence type="ECO:0000259" key="4">
    <source>
        <dbReference type="PROSITE" id="PS50225"/>
    </source>
</evidence>
<dbReference type="InterPro" id="IPR001496">
    <property type="entry name" value="SOCS_box"/>
</dbReference>
<feature type="domain" description="SOCS box" evidence="4">
    <location>
        <begin position="290"/>
        <end position="337"/>
    </location>
</feature>
<sequence length="342" mass="38775">MRVSSLALSLISFLYAATCREYYTLAPDYNKNIPPELDRASLLARYKRRNLVEYLSTVIQACSHVEGQPQEACKSAIVSALNFHKTTRGQNGQVCLMGKYHNVLYVAARLAFDWKLEDTETVCRLLDEMFMCEHTFDRLITGAIFGSRASGVIAGWKSDFDTREECLEAVEYFLRHATTGKKEYLVRKKSCRIVDVPMESYGRFTPATVAVQAIRPDVLLLLLQFGAEVYTEDDPCPLEALLRRLSECQEQVPKDLLTCRDVIMRTVAHVSIPDDVEHPYVAAYLSGMQLIPEDRAKTPARLKHLCRVVIRKTLNLNCNLPFGIKKLGVPDELESFLNIEVD</sequence>
<proteinExistence type="predicted"/>
<dbReference type="SMART" id="SM00969">
    <property type="entry name" value="SOCS_box"/>
    <property type="match status" value="1"/>
</dbReference>
<dbReference type="Pfam" id="PF07525">
    <property type="entry name" value="SOCS_box"/>
    <property type="match status" value="1"/>
</dbReference>
<dbReference type="Proteomes" id="UP000466442">
    <property type="component" value="Unassembled WGS sequence"/>
</dbReference>
<dbReference type="AlphaFoldDB" id="A0A8S9XD66"/>